<evidence type="ECO:0000313" key="3">
    <source>
        <dbReference type="Proteomes" id="UP000280726"/>
    </source>
</evidence>
<dbReference type="EMBL" id="RKRA01000001">
    <property type="protein sequence ID" value="RPF26442.1"/>
    <property type="molecule type" value="Genomic_DNA"/>
</dbReference>
<dbReference type="Gene3D" id="2.60.40.1240">
    <property type="match status" value="1"/>
</dbReference>
<sequence>MVELSRRQVLTGGAAVAATGLLTWSWAGALGPPAAVPVPTSFGTVSLLGARVSGRTASHGHDTATTAAAGAAAAAAATLAAHRTWPGLLRVDVAIANLLERAVAFSPGQFRLRVGADGPTVTALDTELTPGALAAGRTVRTWLTFLVPASPALLSLSFEDTAATLSLALHAVEVR</sequence>
<keyword evidence="1" id="KW-0732">Signal</keyword>
<dbReference type="Pfam" id="PF10518">
    <property type="entry name" value="TAT_signal"/>
    <property type="match status" value="1"/>
</dbReference>
<organism evidence="2 3">
    <name type="scientific">Georgenia muralis</name>
    <dbReference type="NCBI Taxonomy" id="154117"/>
    <lineage>
        <taxon>Bacteria</taxon>
        <taxon>Bacillati</taxon>
        <taxon>Actinomycetota</taxon>
        <taxon>Actinomycetes</taxon>
        <taxon>Micrococcales</taxon>
        <taxon>Bogoriellaceae</taxon>
        <taxon>Georgenia</taxon>
    </lineage>
</organism>
<dbReference type="RefSeq" id="WP_123915026.1">
    <property type="nucleotide sequence ID" value="NZ_RKRA01000001.1"/>
</dbReference>
<proteinExistence type="predicted"/>
<dbReference type="PROSITE" id="PS51318">
    <property type="entry name" value="TAT"/>
    <property type="match status" value="1"/>
</dbReference>
<accession>A0A3N4ZL79</accession>
<dbReference type="InterPro" id="IPR029050">
    <property type="entry name" value="Immunoprotect_excell_Ig-like"/>
</dbReference>
<dbReference type="InterPro" id="IPR019546">
    <property type="entry name" value="TAT_signal_bac_arc"/>
</dbReference>
<comment type="caution">
    <text evidence="2">The sequence shown here is derived from an EMBL/GenBank/DDBJ whole genome shotgun (WGS) entry which is preliminary data.</text>
</comment>
<protein>
    <submittedName>
        <fullName evidence="2">Uncharacterized protein</fullName>
    </submittedName>
</protein>
<dbReference type="InterPro" id="IPR006311">
    <property type="entry name" value="TAT_signal"/>
</dbReference>
<evidence type="ECO:0000313" key="2">
    <source>
        <dbReference type="EMBL" id="RPF26442.1"/>
    </source>
</evidence>
<reference evidence="2 3" key="1">
    <citation type="submission" date="2018-11" db="EMBL/GenBank/DDBJ databases">
        <title>Sequencing the genomes of 1000 actinobacteria strains.</title>
        <authorList>
            <person name="Klenk H.-P."/>
        </authorList>
    </citation>
    <scope>NUCLEOTIDE SEQUENCE [LARGE SCALE GENOMIC DNA]</scope>
    <source>
        <strain evidence="2 3">DSM 14418</strain>
    </source>
</reference>
<dbReference type="Proteomes" id="UP000280726">
    <property type="component" value="Unassembled WGS sequence"/>
</dbReference>
<evidence type="ECO:0000256" key="1">
    <source>
        <dbReference type="ARBA" id="ARBA00022729"/>
    </source>
</evidence>
<gene>
    <name evidence="2" type="ORF">EDD32_0882</name>
</gene>
<name>A0A3N4ZL79_9MICO</name>
<dbReference type="OrthoDB" id="4929116at2"/>
<dbReference type="AlphaFoldDB" id="A0A3N4ZL79"/>
<keyword evidence="3" id="KW-1185">Reference proteome</keyword>